<dbReference type="OrthoDB" id="1641132at2759"/>
<dbReference type="Pfam" id="PF13664">
    <property type="entry name" value="DUF4149"/>
    <property type="match status" value="1"/>
</dbReference>
<proteinExistence type="predicted"/>
<feature type="transmembrane region" description="Helical" evidence="5">
    <location>
        <begin position="74"/>
        <end position="94"/>
    </location>
</feature>
<name>A0A1A0H1W5_9ASCO</name>
<evidence type="ECO:0000256" key="3">
    <source>
        <dbReference type="ARBA" id="ARBA00022989"/>
    </source>
</evidence>
<evidence type="ECO:0000313" key="8">
    <source>
        <dbReference type="Proteomes" id="UP000092555"/>
    </source>
</evidence>
<feature type="domain" description="TMEM205-like" evidence="6">
    <location>
        <begin position="14"/>
        <end position="105"/>
    </location>
</feature>
<keyword evidence="2 5" id="KW-0812">Transmembrane</keyword>
<feature type="transmembrane region" description="Helical" evidence="5">
    <location>
        <begin position="12"/>
        <end position="37"/>
    </location>
</feature>
<reference evidence="7 8" key="1">
    <citation type="submission" date="2016-05" db="EMBL/GenBank/DDBJ databases">
        <title>Comparative genomics of biotechnologically important yeasts.</title>
        <authorList>
            <consortium name="DOE Joint Genome Institute"/>
            <person name="Riley R."/>
            <person name="Haridas S."/>
            <person name="Wolfe K.H."/>
            <person name="Lopes M.R."/>
            <person name="Hittinger C.T."/>
            <person name="Goker M."/>
            <person name="Salamov A."/>
            <person name="Wisecaver J."/>
            <person name="Long T.M."/>
            <person name="Aerts A.L."/>
            <person name="Barry K."/>
            <person name="Choi C."/>
            <person name="Clum A."/>
            <person name="Coughlan A.Y."/>
            <person name="Deshpande S."/>
            <person name="Douglass A.P."/>
            <person name="Hanson S.J."/>
            <person name="Klenk H.-P."/>
            <person name="LaButti K."/>
            <person name="Lapidus A."/>
            <person name="Lindquist E."/>
            <person name="Lipzen A."/>
            <person name="Meier-kolthoff J.P."/>
            <person name="Ohm R.A."/>
            <person name="Otillar R.P."/>
            <person name="Pangilinan J."/>
            <person name="Peng Y."/>
            <person name="Rokas A."/>
            <person name="Rosa C.A."/>
            <person name="Scheuner C."/>
            <person name="Sibirny A.A."/>
            <person name="Slot J.C."/>
            <person name="Stielow J.B."/>
            <person name="Sun H."/>
            <person name="Kurtzman C.P."/>
            <person name="Blackwell M."/>
            <person name="Grigoriev I.V."/>
            <person name="Jeffries T.W."/>
        </authorList>
    </citation>
    <scope>NUCLEOTIDE SEQUENCE [LARGE SCALE GENOMIC DNA]</scope>
    <source>
        <strain evidence="7 8">NRRL YB-4993</strain>
    </source>
</reference>
<feature type="transmembrane region" description="Helical" evidence="5">
    <location>
        <begin position="137"/>
        <end position="158"/>
    </location>
</feature>
<comment type="caution">
    <text evidence="7">The sequence shown here is derived from an EMBL/GenBank/DDBJ whole genome shotgun (WGS) entry which is preliminary data.</text>
</comment>
<gene>
    <name evidence="7" type="ORF">METBIDRAFT_226840</name>
</gene>
<evidence type="ECO:0000256" key="2">
    <source>
        <dbReference type="ARBA" id="ARBA00022692"/>
    </source>
</evidence>
<dbReference type="PANTHER" id="PTHR23241">
    <property type="entry name" value="LATE EMBRYOGENESIS ABUNDANT PLANTS LEA-RELATED"/>
    <property type="match status" value="1"/>
</dbReference>
<dbReference type="EMBL" id="LXTC01000009">
    <property type="protein sequence ID" value="OBA18021.1"/>
    <property type="molecule type" value="Genomic_DNA"/>
</dbReference>
<keyword evidence="8" id="KW-1185">Reference proteome</keyword>
<dbReference type="GeneID" id="30028164"/>
<comment type="subcellular location">
    <subcellularLocation>
        <location evidence="1">Membrane</location>
    </subcellularLocation>
</comment>
<sequence>MFSTSAKSAVNVILFSVAFGGGVMHSFIVSPIAFKHLPREEFGKLQHQVLPLYLLSQAAAPVLLSLTTPLGSKFATPVLAASAVAGALNYFWVLPRCNQIKAEKKKLVDAKRHEQIIDGNTVETEEFKALSKQFGKFHGISSLLNLLSLVTLGAYGVALGRRIL</sequence>
<dbReference type="GO" id="GO:0016020">
    <property type="term" value="C:membrane"/>
    <property type="evidence" value="ECO:0007669"/>
    <property type="project" value="UniProtKB-SubCell"/>
</dbReference>
<dbReference type="PANTHER" id="PTHR23241:SF102">
    <property type="entry name" value="LD23009P"/>
    <property type="match status" value="1"/>
</dbReference>
<dbReference type="Proteomes" id="UP000092555">
    <property type="component" value="Unassembled WGS sequence"/>
</dbReference>
<evidence type="ECO:0000259" key="6">
    <source>
        <dbReference type="Pfam" id="PF13664"/>
    </source>
</evidence>
<evidence type="ECO:0000256" key="4">
    <source>
        <dbReference type="ARBA" id="ARBA00023136"/>
    </source>
</evidence>
<accession>A0A1A0H1W5</accession>
<dbReference type="InterPro" id="IPR053009">
    <property type="entry name" value="Xanthocillin_Biosynth-Assoc"/>
</dbReference>
<keyword evidence="4 5" id="KW-0472">Membrane</keyword>
<evidence type="ECO:0000313" key="7">
    <source>
        <dbReference type="EMBL" id="OBA18021.1"/>
    </source>
</evidence>
<dbReference type="AlphaFoldDB" id="A0A1A0H1W5"/>
<evidence type="ECO:0000256" key="5">
    <source>
        <dbReference type="SAM" id="Phobius"/>
    </source>
</evidence>
<organism evidence="7 8">
    <name type="scientific">Metschnikowia bicuspidata var. bicuspidata NRRL YB-4993</name>
    <dbReference type="NCBI Taxonomy" id="869754"/>
    <lineage>
        <taxon>Eukaryota</taxon>
        <taxon>Fungi</taxon>
        <taxon>Dikarya</taxon>
        <taxon>Ascomycota</taxon>
        <taxon>Saccharomycotina</taxon>
        <taxon>Pichiomycetes</taxon>
        <taxon>Metschnikowiaceae</taxon>
        <taxon>Metschnikowia</taxon>
    </lineage>
</organism>
<evidence type="ECO:0000256" key="1">
    <source>
        <dbReference type="ARBA" id="ARBA00004370"/>
    </source>
</evidence>
<keyword evidence="3 5" id="KW-1133">Transmembrane helix</keyword>
<protein>
    <recommendedName>
        <fullName evidence="6">TMEM205-like domain-containing protein</fullName>
    </recommendedName>
</protein>
<dbReference type="RefSeq" id="XP_018709416.1">
    <property type="nucleotide sequence ID" value="XM_018855188.1"/>
</dbReference>
<dbReference type="InterPro" id="IPR025423">
    <property type="entry name" value="TMEM205-like"/>
</dbReference>